<evidence type="ECO:0000259" key="4">
    <source>
        <dbReference type="Pfam" id="PF01557"/>
    </source>
</evidence>
<comment type="similarity">
    <text evidence="2">Belongs to the FAH family.</text>
</comment>
<proteinExistence type="inferred from homology"/>
<organism evidence="5 6">
    <name type="scientific">Pigmentiphaga daeguensis</name>
    <dbReference type="NCBI Taxonomy" id="414049"/>
    <lineage>
        <taxon>Bacteria</taxon>
        <taxon>Pseudomonadati</taxon>
        <taxon>Pseudomonadota</taxon>
        <taxon>Betaproteobacteria</taxon>
        <taxon>Burkholderiales</taxon>
        <taxon>Alcaligenaceae</taxon>
        <taxon>Pigmentiphaga</taxon>
    </lineage>
</organism>
<protein>
    <submittedName>
        <fullName evidence="5">Fumarylacetoacetate hydrolase family protein</fullName>
    </submittedName>
</protein>
<accession>A0ABP3MLU8</accession>
<dbReference type="SUPFAM" id="SSF56529">
    <property type="entry name" value="FAH"/>
    <property type="match status" value="1"/>
</dbReference>
<dbReference type="InterPro" id="IPR051121">
    <property type="entry name" value="FAH"/>
</dbReference>
<reference evidence="6" key="1">
    <citation type="journal article" date="2019" name="Int. J. Syst. Evol. Microbiol.">
        <title>The Global Catalogue of Microorganisms (GCM) 10K type strain sequencing project: providing services to taxonomists for standard genome sequencing and annotation.</title>
        <authorList>
            <consortium name="The Broad Institute Genomics Platform"/>
            <consortium name="The Broad Institute Genome Sequencing Center for Infectious Disease"/>
            <person name="Wu L."/>
            <person name="Ma J."/>
        </authorList>
    </citation>
    <scope>NUCLEOTIDE SEQUENCE [LARGE SCALE GENOMIC DNA]</scope>
    <source>
        <strain evidence="6">JCM 14330</strain>
    </source>
</reference>
<evidence type="ECO:0000313" key="5">
    <source>
        <dbReference type="EMBL" id="GAA0521141.1"/>
    </source>
</evidence>
<dbReference type="GO" id="GO:0016787">
    <property type="term" value="F:hydrolase activity"/>
    <property type="evidence" value="ECO:0007669"/>
    <property type="project" value="UniProtKB-KW"/>
</dbReference>
<dbReference type="InterPro" id="IPR036663">
    <property type="entry name" value="Fumarylacetoacetase_C_sf"/>
</dbReference>
<gene>
    <name evidence="5" type="ORF">GCM10009097_43340</name>
</gene>
<evidence type="ECO:0000256" key="2">
    <source>
        <dbReference type="ARBA" id="ARBA00010211"/>
    </source>
</evidence>
<comment type="caution">
    <text evidence="5">The sequence shown here is derived from an EMBL/GenBank/DDBJ whole genome shotgun (WGS) entry which is preliminary data.</text>
</comment>
<name>A0ABP3MLU8_9BURK</name>
<dbReference type="Pfam" id="PF01557">
    <property type="entry name" value="FAA_hydrolase"/>
    <property type="match status" value="1"/>
</dbReference>
<evidence type="ECO:0000256" key="1">
    <source>
        <dbReference type="ARBA" id="ARBA00001946"/>
    </source>
</evidence>
<comment type="cofactor">
    <cofactor evidence="1">
        <name>Mg(2+)</name>
        <dbReference type="ChEBI" id="CHEBI:18420"/>
    </cofactor>
</comment>
<dbReference type="Proteomes" id="UP001501706">
    <property type="component" value="Unassembled WGS sequence"/>
</dbReference>
<dbReference type="PANTHER" id="PTHR42796">
    <property type="entry name" value="FUMARYLACETOACETATE HYDROLASE DOMAIN-CONTAINING PROTEIN 2A-RELATED"/>
    <property type="match status" value="1"/>
</dbReference>
<keyword evidence="3" id="KW-0479">Metal-binding</keyword>
<evidence type="ECO:0000256" key="3">
    <source>
        <dbReference type="ARBA" id="ARBA00022723"/>
    </source>
</evidence>
<dbReference type="EMBL" id="BAAAEN010000020">
    <property type="protein sequence ID" value="GAA0521141.1"/>
    <property type="molecule type" value="Genomic_DNA"/>
</dbReference>
<feature type="domain" description="Fumarylacetoacetase-like C-terminal" evidence="4">
    <location>
        <begin position="96"/>
        <end position="307"/>
    </location>
</feature>
<keyword evidence="6" id="KW-1185">Reference proteome</keyword>
<evidence type="ECO:0000313" key="6">
    <source>
        <dbReference type="Proteomes" id="UP001501706"/>
    </source>
</evidence>
<dbReference type="Gene3D" id="3.90.850.10">
    <property type="entry name" value="Fumarylacetoacetase-like, C-terminal domain"/>
    <property type="match status" value="1"/>
</dbReference>
<keyword evidence="5" id="KW-0378">Hydrolase</keyword>
<dbReference type="PANTHER" id="PTHR42796:SF4">
    <property type="entry name" value="FUMARYLACETOACETATE HYDROLASE DOMAIN-CONTAINING PROTEIN 2A"/>
    <property type="match status" value="1"/>
</dbReference>
<dbReference type="InterPro" id="IPR011234">
    <property type="entry name" value="Fumarylacetoacetase-like_C"/>
</dbReference>
<sequence>MSWIALATYRRSDRLAPALVLDQRLYDLDAALAAGLPALPEACRGGIARMLEAWPQTAPWLREAGPAAERLAASGAIRPVPAGERTVAAPYVPQRIFCAASNYAAHANEMGTVLAAKSQSKPYMFLKLSNTVVGDGDVVQLPPETAMLDWEVELAAVIGTRCRRVSAERALDHVACYTILNDVSARDLNVRSDYPFKHDWFQGKCHDTFAPLGPWLVPSWQIPDPQAVQLRLDVNGEPMQQDSTANMIWTVREQIAYLSTIVTLEPGDVVATGTPTGVGMGRGIYLKAGDTMVATVDGIGRLSNQVQAEKV</sequence>
<dbReference type="RefSeq" id="WP_087839167.1">
    <property type="nucleotide sequence ID" value="NZ_BAAAEN010000020.1"/>
</dbReference>